<name>W0V929_9BURK</name>
<evidence type="ECO:0000313" key="1">
    <source>
        <dbReference type="EMBL" id="CDG83853.1"/>
    </source>
</evidence>
<dbReference type="Proteomes" id="UP000027604">
    <property type="component" value="Chromosome I"/>
</dbReference>
<dbReference type="KEGG" id="jag:GJA_3233"/>
<proteinExistence type="predicted"/>
<dbReference type="AlphaFoldDB" id="W0V929"/>
<keyword evidence="2" id="KW-1185">Reference proteome</keyword>
<dbReference type="STRING" id="1349767.GJA_3233"/>
<reference evidence="1 2" key="1">
    <citation type="journal article" date="2015" name="Genome Announc.">
        <title>Genome Sequence of Mushroom Soft-Rot Pathogen Janthinobacterium agaricidamnosum.</title>
        <authorList>
            <person name="Graupner K."/>
            <person name="Lackner G."/>
            <person name="Hertweck C."/>
        </authorList>
    </citation>
    <scope>NUCLEOTIDE SEQUENCE [LARGE SCALE GENOMIC DNA]</scope>
    <source>
        <strain evidence="2">NBRC 102515 / DSM 9628</strain>
    </source>
</reference>
<protein>
    <submittedName>
        <fullName evidence="1">Uncharacterized protein</fullName>
    </submittedName>
</protein>
<gene>
    <name evidence="1" type="ORF">GJA_3233</name>
</gene>
<organism evidence="1 2">
    <name type="scientific">Janthinobacterium agaricidamnosum NBRC 102515 = DSM 9628</name>
    <dbReference type="NCBI Taxonomy" id="1349767"/>
    <lineage>
        <taxon>Bacteria</taxon>
        <taxon>Pseudomonadati</taxon>
        <taxon>Pseudomonadota</taxon>
        <taxon>Betaproteobacteria</taxon>
        <taxon>Burkholderiales</taxon>
        <taxon>Oxalobacteraceae</taxon>
        <taxon>Janthinobacterium</taxon>
    </lineage>
</organism>
<dbReference type="HOGENOM" id="CLU_3099718_0_0_4"/>
<sequence>MRLGMLSEYFTVTADMHGFSKFFGCKCLIQKKIFLLARKLLSKAYSPVLTG</sequence>
<accession>W0V929</accession>
<evidence type="ECO:0000313" key="2">
    <source>
        <dbReference type="Proteomes" id="UP000027604"/>
    </source>
</evidence>
<dbReference type="EMBL" id="HG322949">
    <property type="protein sequence ID" value="CDG83853.1"/>
    <property type="molecule type" value="Genomic_DNA"/>
</dbReference>